<sequence>MLTLGLLLAAGHIVASAQEAAGMTYEATPDTISADSLERMMTTAESVSGHKAKALKKRNGTADDDTLTVIKTKRDWATWTPNPQRALWLAMVLPGAGQIYNRKYWKLPIFYGGMMGCLYAMNWNNMMYKDYSQAYLDIMDDDPTTQSYNKFLHLGKQIDSSNEERYKKLFKSRKDRYRRWRDMSFFCLVGVYALSVIDAYVDAELSEFDISKDLSLKVEPAVIGGNRPCSLLDGSAALGLQCSLTF</sequence>
<dbReference type="EMBL" id="JABKKE010000005">
    <property type="protein sequence ID" value="NPE13613.1"/>
    <property type="molecule type" value="Genomic_DNA"/>
</dbReference>
<feature type="signal peptide" evidence="1">
    <location>
        <begin position="1"/>
        <end position="17"/>
    </location>
</feature>
<protein>
    <recommendedName>
        <fullName evidence="2">DUF5683 domain-containing protein</fullName>
    </recommendedName>
</protein>
<dbReference type="Proteomes" id="UP001193734">
    <property type="component" value="Unassembled WGS sequence"/>
</dbReference>
<name>A0ABX2AUG4_9BACT</name>
<reference evidence="3 4" key="1">
    <citation type="submission" date="2020-05" db="EMBL/GenBank/DDBJ databases">
        <title>Distinct polysaccharide utilization as determinants for interspecies competition between intestinal Prevotella spp.</title>
        <authorList>
            <person name="Galvez E.J.C."/>
            <person name="Iljazovic A."/>
            <person name="Strowig T."/>
        </authorList>
    </citation>
    <scope>NUCLEOTIDE SEQUENCE [LARGE SCALE GENOMIC DNA]</scope>
    <source>
        <strain evidence="3 4">PROD</strain>
    </source>
</reference>
<proteinExistence type="predicted"/>
<evidence type="ECO:0000256" key="1">
    <source>
        <dbReference type="SAM" id="SignalP"/>
    </source>
</evidence>
<feature type="domain" description="DUF5683" evidence="2">
    <location>
        <begin position="80"/>
        <end position="246"/>
    </location>
</feature>
<evidence type="ECO:0000313" key="4">
    <source>
        <dbReference type="Proteomes" id="UP001193734"/>
    </source>
</evidence>
<organism evidence="3 4">
    <name type="scientific">Xylanibacter rodentium</name>
    <dbReference type="NCBI Taxonomy" id="2736289"/>
    <lineage>
        <taxon>Bacteria</taxon>
        <taxon>Pseudomonadati</taxon>
        <taxon>Bacteroidota</taxon>
        <taxon>Bacteroidia</taxon>
        <taxon>Bacteroidales</taxon>
        <taxon>Prevotellaceae</taxon>
        <taxon>Xylanibacter</taxon>
    </lineage>
</organism>
<dbReference type="Pfam" id="PF18935">
    <property type="entry name" value="DUF5683"/>
    <property type="match status" value="1"/>
</dbReference>
<keyword evidence="1" id="KW-0732">Signal</keyword>
<evidence type="ECO:0000259" key="2">
    <source>
        <dbReference type="Pfam" id="PF18935"/>
    </source>
</evidence>
<keyword evidence="4" id="KW-1185">Reference proteome</keyword>
<accession>A0ABX2AUG4</accession>
<evidence type="ECO:0000313" key="3">
    <source>
        <dbReference type="EMBL" id="NPE13613.1"/>
    </source>
</evidence>
<dbReference type="InterPro" id="IPR043738">
    <property type="entry name" value="DUF5683"/>
</dbReference>
<feature type="chain" id="PRO_5046718325" description="DUF5683 domain-containing protein" evidence="1">
    <location>
        <begin position="18"/>
        <end position="246"/>
    </location>
</feature>
<gene>
    <name evidence="3" type="ORF">HPS55_04595</name>
</gene>
<comment type="caution">
    <text evidence="3">The sequence shown here is derived from an EMBL/GenBank/DDBJ whole genome shotgun (WGS) entry which is preliminary data.</text>
</comment>